<dbReference type="GO" id="GO:0005524">
    <property type="term" value="F:ATP binding"/>
    <property type="evidence" value="ECO:0007669"/>
    <property type="project" value="UniProtKB-KW"/>
</dbReference>
<dbReference type="InterPro" id="IPR003593">
    <property type="entry name" value="AAA+_ATPase"/>
</dbReference>
<dbReference type="PROSITE" id="PS50893">
    <property type="entry name" value="ABC_TRANSPORTER_2"/>
    <property type="match status" value="1"/>
</dbReference>
<organism evidence="5 6">
    <name type="scientific">Acidimangrovimonas pyrenivorans</name>
    <dbReference type="NCBI Taxonomy" id="2030798"/>
    <lineage>
        <taxon>Bacteria</taxon>
        <taxon>Pseudomonadati</taxon>
        <taxon>Pseudomonadota</taxon>
        <taxon>Alphaproteobacteria</taxon>
        <taxon>Rhodobacterales</taxon>
        <taxon>Paracoccaceae</taxon>
        <taxon>Acidimangrovimonas</taxon>
    </lineage>
</organism>
<evidence type="ECO:0000259" key="4">
    <source>
        <dbReference type="PROSITE" id="PS50893"/>
    </source>
</evidence>
<evidence type="ECO:0000256" key="1">
    <source>
        <dbReference type="ARBA" id="ARBA00022448"/>
    </source>
</evidence>
<dbReference type="CDD" id="cd03230">
    <property type="entry name" value="ABC_DR_subfamily_A"/>
    <property type="match status" value="1"/>
</dbReference>
<dbReference type="PROSITE" id="PS00211">
    <property type="entry name" value="ABC_TRANSPORTER_1"/>
    <property type="match status" value="1"/>
</dbReference>
<evidence type="ECO:0000256" key="2">
    <source>
        <dbReference type="ARBA" id="ARBA00022741"/>
    </source>
</evidence>
<keyword evidence="3 5" id="KW-0067">ATP-binding</keyword>
<dbReference type="SMART" id="SM00382">
    <property type="entry name" value="AAA"/>
    <property type="match status" value="1"/>
</dbReference>
<keyword evidence="1" id="KW-0813">Transport</keyword>
<dbReference type="InterPro" id="IPR051782">
    <property type="entry name" value="ABC_Transporter_VariousFunc"/>
</dbReference>
<evidence type="ECO:0000313" key="5">
    <source>
        <dbReference type="EMBL" id="MFC2967918.1"/>
    </source>
</evidence>
<feature type="domain" description="ABC transporter" evidence="4">
    <location>
        <begin position="7"/>
        <end position="231"/>
    </location>
</feature>
<dbReference type="Pfam" id="PF00005">
    <property type="entry name" value="ABC_tran"/>
    <property type="match status" value="1"/>
</dbReference>
<keyword evidence="6" id="KW-1185">Reference proteome</keyword>
<reference evidence="6" key="1">
    <citation type="journal article" date="2019" name="Int. J. Syst. Evol. Microbiol.">
        <title>The Global Catalogue of Microorganisms (GCM) 10K type strain sequencing project: providing services to taxonomists for standard genome sequencing and annotation.</title>
        <authorList>
            <consortium name="The Broad Institute Genomics Platform"/>
            <consortium name="The Broad Institute Genome Sequencing Center for Infectious Disease"/>
            <person name="Wu L."/>
            <person name="Ma J."/>
        </authorList>
    </citation>
    <scope>NUCLEOTIDE SEQUENCE [LARGE SCALE GENOMIC DNA]</scope>
    <source>
        <strain evidence="6">KCTC 62192</strain>
    </source>
</reference>
<dbReference type="RefSeq" id="WP_377832564.1">
    <property type="nucleotide sequence ID" value="NZ_JBHRSK010000004.1"/>
</dbReference>
<evidence type="ECO:0000256" key="3">
    <source>
        <dbReference type="ARBA" id="ARBA00022840"/>
    </source>
</evidence>
<comment type="caution">
    <text evidence="5">The sequence shown here is derived from an EMBL/GenBank/DDBJ whole genome shotgun (WGS) entry which is preliminary data.</text>
</comment>
<keyword evidence="2" id="KW-0547">Nucleotide-binding</keyword>
<dbReference type="InterPro" id="IPR027417">
    <property type="entry name" value="P-loop_NTPase"/>
</dbReference>
<dbReference type="EMBL" id="JBHRSK010000004">
    <property type="protein sequence ID" value="MFC2967918.1"/>
    <property type="molecule type" value="Genomic_DNA"/>
</dbReference>
<dbReference type="PANTHER" id="PTHR42939:SF1">
    <property type="entry name" value="ABC TRANSPORTER ATP-BINDING PROTEIN ALBC-RELATED"/>
    <property type="match status" value="1"/>
</dbReference>
<dbReference type="Proteomes" id="UP001595443">
    <property type="component" value="Unassembled WGS sequence"/>
</dbReference>
<dbReference type="SUPFAM" id="SSF52540">
    <property type="entry name" value="P-loop containing nucleoside triphosphate hydrolases"/>
    <property type="match status" value="1"/>
</dbReference>
<accession>A0ABV7AFM4</accession>
<evidence type="ECO:0000313" key="6">
    <source>
        <dbReference type="Proteomes" id="UP001595443"/>
    </source>
</evidence>
<name>A0ABV7AFM4_9RHOB</name>
<dbReference type="InterPro" id="IPR003439">
    <property type="entry name" value="ABC_transporter-like_ATP-bd"/>
</dbReference>
<sequence>MSAQPILTVDGLGVRYGRLRALDGVSLSVAPGERVALLGHNGAGKSTLFKTILGFLPAAAGRVTVTGQAPGADAARVAVNYLPETVAFPRSLTGTEVLRYFSGLRRAPRSAIPDLLDRVGLAEAAGRPVGSYSKGMRQRLGLAQALIGAPRLLLLDEPTSGLDPLSRRDFYAVIAEAAGRGCAVLLSSHGLEEIEHRTDRIAILSRGRLVADGTLEALARRAALPATIRVTAHAGQADRLQAELGGTRFNGCRLDLSCPPDQALPMVARLAGLPELVSDVDLHRPGLSDLYRHYSDLSAEESRP</sequence>
<dbReference type="Gene3D" id="3.40.50.300">
    <property type="entry name" value="P-loop containing nucleotide triphosphate hydrolases"/>
    <property type="match status" value="1"/>
</dbReference>
<dbReference type="PANTHER" id="PTHR42939">
    <property type="entry name" value="ABC TRANSPORTER ATP-BINDING PROTEIN ALBC-RELATED"/>
    <property type="match status" value="1"/>
</dbReference>
<dbReference type="InterPro" id="IPR017871">
    <property type="entry name" value="ABC_transporter-like_CS"/>
</dbReference>
<protein>
    <submittedName>
        <fullName evidence="5">ABC transporter ATP-binding protein</fullName>
    </submittedName>
</protein>
<gene>
    <name evidence="5" type="ORF">ACFOES_07420</name>
</gene>
<proteinExistence type="predicted"/>